<evidence type="ECO:0000256" key="1">
    <source>
        <dbReference type="SAM" id="SignalP"/>
    </source>
</evidence>
<keyword evidence="3" id="KW-1185">Reference proteome</keyword>
<proteinExistence type="predicted"/>
<comment type="caution">
    <text evidence="2">The sequence shown here is derived from an EMBL/GenBank/DDBJ whole genome shotgun (WGS) entry which is preliminary data.</text>
</comment>
<evidence type="ECO:0000313" key="2">
    <source>
        <dbReference type="EMBL" id="GAA4033025.1"/>
    </source>
</evidence>
<dbReference type="EMBL" id="BAABDK010000013">
    <property type="protein sequence ID" value="GAA4033025.1"/>
    <property type="molecule type" value="Genomic_DNA"/>
</dbReference>
<accession>A0ABP7TYE5</accession>
<protein>
    <recommendedName>
        <fullName evidence="4">Lipid/polyisoprenoid-binding YceI-like domain-containing protein</fullName>
    </recommendedName>
</protein>
<evidence type="ECO:0008006" key="4">
    <source>
        <dbReference type="Google" id="ProtNLM"/>
    </source>
</evidence>
<dbReference type="Proteomes" id="UP001501469">
    <property type="component" value="Unassembled WGS sequence"/>
</dbReference>
<feature type="signal peptide" evidence="1">
    <location>
        <begin position="1"/>
        <end position="18"/>
    </location>
</feature>
<organism evidence="2 3">
    <name type="scientific">Hymenobacter glaciei</name>
    <dbReference type="NCBI Taxonomy" id="877209"/>
    <lineage>
        <taxon>Bacteria</taxon>
        <taxon>Pseudomonadati</taxon>
        <taxon>Bacteroidota</taxon>
        <taxon>Cytophagia</taxon>
        <taxon>Cytophagales</taxon>
        <taxon>Hymenobacteraceae</taxon>
        <taxon>Hymenobacter</taxon>
    </lineage>
</organism>
<gene>
    <name evidence="2" type="ORF">GCM10022409_16660</name>
</gene>
<reference evidence="3" key="1">
    <citation type="journal article" date="2019" name="Int. J. Syst. Evol. Microbiol.">
        <title>The Global Catalogue of Microorganisms (GCM) 10K type strain sequencing project: providing services to taxonomists for standard genome sequencing and annotation.</title>
        <authorList>
            <consortium name="The Broad Institute Genomics Platform"/>
            <consortium name="The Broad Institute Genome Sequencing Center for Infectious Disease"/>
            <person name="Wu L."/>
            <person name="Ma J."/>
        </authorList>
    </citation>
    <scope>NUCLEOTIDE SEQUENCE [LARGE SCALE GENOMIC DNA]</scope>
    <source>
        <strain evidence="3">JCM 17225</strain>
    </source>
</reference>
<keyword evidence="1" id="KW-0732">Signal</keyword>
<evidence type="ECO:0000313" key="3">
    <source>
        <dbReference type="Proteomes" id="UP001501469"/>
    </source>
</evidence>
<sequence>MRRLFLVLLLVQTVLGSAQQLRTTYKTSAGIIKTASGSAAVFNNYKGLGLNFQLNFGKAAATATESPTLFDVNALPVQVIVVRAASHQKATAQATLTAYISSEIAYTSQAISAPPKPLVSAVQLKSGQLGKLWSYALPAGMSDEVEQQVFLNFVHGDFIIGLGSAQFKGKSLKTVQTLLLTMARAMQFSPTTITASAKR</sequence>
<feature type="chain" id="PRO_5045398947" description="Lipid/polyisoprenoid-binding YceI-like domain-containing protein" evidence="1">
    <location>
        <begin position="19"/>
        <end position="199"/>
    </location>
</feature>
<name>A0ABP7TYE5_9BACT</name>